<organism evidence="1 2">
    <name type="scientific">Phascolomyces articulosus</name>
    <dbReference type="NCBI Taxonomy" id="60185"/>
    <lineage>
        <taxon>Eukaryota</taxon>
        <taxon>Fungi</taxon>
        <taxon>Fungi incertae sedis</taxon>
        <taxon>Mucoromycota</taxon>
        <taxon>Mucoromycotina</taxon>
        <taxon>Mucoromycetes</taxon>
        <taxon>Mucorales</taxon>
        <taxon>Lichtheimiaceae</taxon>
        <taxon>Phascolomyces</taxon>
    </lineage>
</organism>
<accession>A0AAD5JWW8</accession>
<reference evidence="1" key="2">
    <citation type="submission" date="2023-02" db="EMBL/GenBank/DDBJ databases">
        <authorList>
            <consortium name="DOE Joint Genome Institute"/>
            <person name="Mondo S.J."/>
            <person name="Chang Y."/>
            <person name="Wang Y."/>
            <person name="Ahrendt S."/>
            <person name="Andreopoulos W."/>
            <person name="Barry K."/>
            <person name="Beard J."/>
            <person name="Benny G.L."/>
            <person name="Blankenship S."/>
            <person name="Bonito G."/>
            <person name="Cuomo C."/>
            <person name="Desiro A."/>
            <person name="Gervers K.A."/>
            <person name="Hundley H."/>
            <person name="Kuo A."/>
            <person name="LaButti K."/>
            <person name="Lang B.F."/>
            <person name="Lipzen A."/>
            <person name="O'Donnell K."/>
            <person name="Pangilinan J."/>
            <person name="Reynolds N."/>
            <person name="Sandor L."/>
            <person name="Smith M.W."/>
            <person name="Tsang A."/>
            <person name="Grigoriev I.V."/>
            <person name="Stajich J.E."/>
            <person name="Spatafora J.W."/>
        </authorList>
    </citation>
    <scope>NUCLEOTIDE SEQUENCE</scope>
    <source>
        <strain evidence="1">RSA 2281</strain>
    </source>
</reference>
<evidence type="ECO:0000313" key="1">
    <source>
        <dbReference type="EMBL" id="KAI9244588.1"/>
    </source>
</evidence>
<name>A0AAD5JWW8_9FUNG</name>
<evidence type="ECO:0000313" key="2">
    <source>
        <dbReference type="Proteomes" id="UP001209540"/>
    </source>
</evidence>
<sequence length="350" mass="41087">MACVHDLLAPQIVLCMRHFIDFFMQANAKEHTDKTLEEMQESLVKFTENSVVFKDISPTEMGFPKHHALYKYLHDIKQRGCCENYTTGHSEAQHKVDIKRPGIHSNFNPATFVSQMANYIVYRDMLFDQYFYVITNDSSKKKDSEFPPKKYIISSRVDKNDKIGAARESYRKMPKPNKKGVKAYRLLKMIDTDDDGDEYEEYARAHPAFREEERYDFVQLEDKTIVQVLGYFLLSSDDQNEEEFVCLVWLYKKMHTKHASGFQVIEPEFTSKEKKPRKAILPLFCISRLVHVIQNFPSGKGEHDGYNQYLVNHDINPDHWAYGAQSDEEYPYIPLKQLQQWPVDDSHIKE</sequence>
<keyword evidence="2" id="KW-1185">Reference proteome</keyword>
<proteinExistence type="predicted"/>
<comment type="caution">
    <text evidence="1">The sequence shown here is derived from an EMBL/GenBank/DDBJ whole genome shotgun (WGS) entry which is preliminary data.</text>
</comment>
<gene>
    <name evidence="1" type="ORF">BDA99DRAFT_610131</name>
</gene>
<dbReference type="AlphaFoldDB" id="A0AAD5JWW8"/>
<reference evidence="1" key="1">
    <citation type="journal article" date="2022" name="IScience">
        <title>Evolution of zygomycete secretomes and the origins of terrestrial fungal ecologies.</title>
        <authorList>
            <person name="Chang Y."/>
            <person name="Wang Y."/>
            <person name="Mondo S."/>
            <person name="Ahrendt S."/>
            <person name="Andreopoulos W."/>
            <person name="Barry K."/>
            <person name="Beard J."/>
            <person name="Benny G.L."/>
            <person name="Blankenship S."/>
            <person name="Bonito G."/>
            <person name="Cuomo C."/>
            <person name="Desiro A."/>
            <person name="Gervers K.A."/>
            <person name="Hundley H."/>
            <person name="Kuo A."/>
            <person name="LaButti K."/>
            <person name="Lang B.F."/>
            <person name="Lipzen A."/>
            <person name="O'Donnell K."/>
            <person name="Pangilinan J."/>
            <person name="Reynolds N."/>
            <person name="Sandor L."/>
            <person name="Smith M.E."/>
            <person name="Tsang A."/>
            <person name="Grigoriev I.V."/>
            <person name="Stajich J.E."/>
            <person name="Spatafora J.W."/>
        </authorList>
    </citation>
    <scope>NUCLEOTIDE SEQUENCE</scope>
    <source>
        <strain evidence="1">RSA 2281</strain>
    </source>
</reference>
<dbReference type="EMBL" id="JAIXMP010000058">
    <property type="protein sequence ID" value="KAI9244588.1"/>
    <property type="molecule type" value="Genomic_DNA"/>
</dbReference>
<protein>
    <submittedName>
        <fullName evidence="1">Uncharacterized protein</fullName>
    </submittedName>
</protein>
<dbReference type="Proteomes" id="UP001209540">
    <property type="component" value="Unassembled WGS sequence"/>
</dbReference>